<comment type="caution">
    <text evidence="3">The sequence shown here is derived from an EMBL/GenBank/DDBJ whole genome shotgun (WGS) entry which is preliminary data.</text>
</comment>
<evidence type="ECO:0000256" key="1">
    <source>
        <dbReference type="SAM" id="MobiDB-lite"/>
    </source>
</evidence>
<evidence type="ECO:0000313" key="4">
    <source>
        <dbReference type="Proteomes" id="UP000294575"/>
    </source>
</evidence>
<proteinExistence type="predicted"/>
<feature type="region of interest" description="Disordered" evidence="1">
    <location>
        <begin position="60"/>
        <end position="100"/>
    </location>
</feature>
<dbReference type="CDD" id="cd16170">
    <property type="entry name" value="MvaT_DBD"/>
    <property type="match status" value="1"/>
</dbReference>
<protein>
    <submittedName>
        <fullName evidence="3">H-NS family protein MvaT</fullName>
    </submittedName>
</protein>
<dbReference type="AlphaFoldDB" id="A0A4R6TY59"/>
<accession>A0A4R6TY59</accession>
<gene>
    <name evidence="3" type="ORF">DFQ45_10475</name>
</gene>
<organism evidence="3 4">
    <name type="scientific">Thiopseudomonas denitrificans</name>
    <dbReference type="NCBI Taxonomy" id="1501432"/>
    <lineage>
        <taxon>Bacteria</taxon>
        <taxon>Pseudomonadati</taxon>
        <taxon>Pseudomonadota</taxon>
        <taxon>Gammaproteobacteria</taxon>
        <taxon>Pseudomonadales</taxon>
        <taxon>Pseudomonadaceae</taxon>
        <taxon>Thiopseudomonas</taxon>
    </lineage>
</organism>
<dbReference type="Pfam" id="PF22055">
    <property type="entry name" value="MvaT_DBD"/>
    <property type="match status" value="1"/>
</dbReference>
<dbReference type="EMBL" id="SNYK01000004">
    <property type="protein sequence ID" value="TDQ38501.1"/>
    <property type="molecule type" value="Genomic_DNA"/>
</dbReference>
<dbReference type="Proteomes" id="UP000294575">
    <property type="component" value="Unassembled WGS sequence"/>
</dbReference>
<dbReference type="RefSeq" id="WP_101496217.1">
    <property type="nucleotide sequence ID" value="NZ_LNJZ01000005.1"/>
</dbReference>
<keyword evidence="4" id="KW-1185">Reference proteome</keyword>
<evidence type="ECO:0000259" key="2">
    <source>
        <dbReference type="Pfam" id="PF22055"/>
    </source>
</evidence>
<dbReference type="NCBIfam" id="NF041859">
    <property type="entry name" value="silencer_MvaTU"/>
    <property type="match status" value="1"/>
</dbReference>
<name>A0A4R6TY59_9GAMM</name>
<feature type="domain" description="MvaT DNA-binding" evidence="2">
    <location>
        <begin position="81"/>
        <end position="117"/>
    </location>
</feature>
<dbReference type="InterPro" id="IPR035616">
    <property type="entry name" value="MvaT_DBD"/>
</dbReference>
<evidence type="ECO:0000313" key="3">
    <source>
        <dbReference type="EMBL" id="TDQ38501.1"/>
    </source>
</evidence>
<reference evidence="3 4" key="1">
    <citation type="submission" date="2019-03" db="EMBL/GenBank/DDBJ databases">
        <title>Genomic Encyclopedia of Type Strains, Phase IV (KMG-IV): sequencing the most valuable type-strain genomes for metagenomic binning, comparative biology and taxonomic classification.</title>
        <authorList>
            <person name="Goeker M."/>
        </authorList>
    </citation>
    <scope>NUCLEOTIDE SEQUENCE [LARGE SCALE GENOMIC DNA]</scope>
    <source>
        <strain evidence="3 4">DSM 28679</strain>
    </source>
</reference>
<dbReference type="OrthoDB" id="6367018at2"/>
<sequence>MPTKINRFHSTKKAIQELQQQLEALSNDPELKKEMEFETKLRTLMSDYNKSLRDINAILDPQQAAAPAPRAAAGRRERRTKRYTNPHTGAVIETKGGNHKELKEWKQKWGNDTVESWSVTL</sequence>